<gene>
    <name evidence="2" type="ORF">DARMORV10_C01P24690.1</name>
</gene>
<organism evidence="2">
    <name type="scientific">Brassica napus</name>
    <name type="common">Rape</name>
    <dbReference type="NCBI Taxonomy" id="3708"/>
    <lineage>
        <taxon>Eukaryota</taxon>
        <taxon>Viridiplantae</taxon>
        <taxon>Streptophyta</taxon>
        <taxon>Embryophyta</taxon>
        <taxon>Tracheophyta</taxon>
        <taxon>Spermatophyta</taxon>
        <taxon>Magnoliopsida</taxon>
        <taxon>eudicotyledons</taxon>
        <taxon>Gunneridae</taxon>
        <taxon>Pentapetalae</taxon>
        <taxon>rosids</taxon>
        <taxon>malvids</taxon>
        <taxon>Brassicales</taxon>
        <taxon>Brassicaceae</taxon>
        <taxon>Brassiceae</taxon>
        <taxon>Brassica</taxon>
    </lineage>
</organism>
<accession>A0A816RAS8</accession>
<sequence>MIVPRSTTTYQISKSSRNGLDDISYSVRNESEIWYFPRSNRKNHGPFSLVQLCRWKSCGHFPPVELYSGSFCDFGKTMAFGELFPCKKGFFYTFTVRGECLCNHFSPPQVSLQLKTSSLLCNYPHTNPNTCRLHRSYALGKLTALKQQMCGATSHDDMP</sequence>
<evidence type="ECO:0000259" key="1">
    <source>
        <dbReference type="PROSITE" id="PS50829"/>
    </source>
</evidence>
<evidence type="ECO:0000313" key="2">
    <source>
        <dbReference type="EMBL" id="CAF2072554.1"/>
    </source>
</evidence>
<dbReference type="AlphaFoldDB" id="A0A816RAS8"/>
<dbReference type="Proteomes" id="UP001295469">
    <property type="component" value="Chromosome C01"/>
</dbReference>
<proteinExistence type="predicted"/>
<feature type="domain" description="GYF" evidence="1">
    <location>
        <begin position="31"/>
        <end position="75"/>
    </location>
</feature>
<dbReference type="SUPFAM" id="SSF55277">
    <property type="entry name" value="GYF domain"/>
    <property type="match status" value="1"/>
</dbReference>
<dbReference type="EMBL" id="HG994365">
    <property type="protein sequence ID" value="CAF2072554.1"/>
    <property type="molecule type" value="Genomic_DNA"/>
</dbReference>
<name>A0A816RAS8_BRANA</name>
<dbReference type="PROSITE" id="PS50829">
    <property type="entry name" value="GYF"/>
    <property type="match status" value="1"/>
</dbReference>
<dbReference type="InterPro" id="IPR035445">
    <property type="entry name" value="GYF-like_dom_sf"/>
</dbReference>
<dbReference type="InterPro" id="IPR003169">
    <property type="entry name" value="GYF"/>
</dbReference>
<protein>
    <submittedName>
        <fullName evidence="2">(rape) hypothetical protein</fullName>
    </submittedName>
</protein>
<reference evidence="2" key="1">
    <citation type="submission" date="2021-01" db="EMBL/GenBank/DDBJ databases">
        <authorList>
            <consortium name="Genoscope - CEA"/>
            <person name="William W."/>
        </authorList>
    </citation>
    <scope>NUCLEOTIDE SEQUENCE</scope>
</reference>